<evidence type="ECO:0000313" key="2">
    <source>
        <dbReference type="EMBL" id="TFZ05528.1"/>
    </source>
</evidence>
<organism evidence="2 3">
    <name type="scientific">Ramlibacter henchirensis</name>
    <dbReference type="NCBI Taxonomy" id="204072"/>
    <lineage>
        <taxon>Bacteria</taxon>
        <taxon>Pseudomonadati</taxon>
        <taxon>Pseudomonadota</taxon>
        <taxon>Betaproteobacteria</taxon>
        <taxon>Burkholderiales</taxon>
        <taxon>Comamonadaceae</taxon>
        <taxon>Ramlibacter</taxon>
    </lineage>
</organism>
<protein>
    <submittedName>
        <fullName evidence="2">Glycosyltransferase family 2 protein</fullName>
    </submittedName>
</protein>
<dbReference type="PANTHER" id="PTHR43685:SF12">
    <property type="entry name" value="GLYCOSYL TRANSFERASE FAMILY 2"/>
    <property type="match status" value="1"/>
</dbReference>
<sequence>MAAGAARGRLPVKLSVILPCFNGSATLAVQLEALTRQDWPGGWEVIAVDNGSTDNSLEIVRRYQDRLPGLKIVQAYTPGTKRLGVAHSYNTGIKAATGDAFVFCEADDEVAPGWLQAMGEALADHPFVVARLEHRKLNPPWVLPPSTEGERYSGLSRASTPPYLEWGSGAAFGLQRSLYMALGPLSVEFPMSHDMEYCWRAQAAGYSLYLEPRAVVHYREKTRLKARFLQGCNWAIDDTRLERHYGVEPPRFALLRHGAYMLRMMPLGLGVALAATTGRVEAKRSLADWIWNFGWAVGKARALMQAPGPSRLPWSRARQ</sequence>
<reference evidence="2 3" key="1">
    <citation type="submission" date="2019-03" db="EMBL/GenBank/DDBJ databases">
        <title>Ramlibacter henchirensis DSM 14656, whole genome shotgun sequence.</title>
        <authorList>
            <person name="Zhang X."/>
            <person name="Feng G."/>
            <person name="Zhu H."/>
        </authorList>
    </citation>
    <scope>NUCLEOTIDE SEQUENCE [LARGE SCALE GENOMIC DNA]</scope>
    <source>
        <strain evidence="2 3">DSM 14656</strain>
    </source>
</reference>
<dbReference type="InterPro" id="IPR001173">
    <property type="entry name" value="Glyco_trans_2-like"/>
</dbReference>
<proteinExistence type="predicted"/>
<dbReference type="InterPro" id="IPR029044">
    <property type="entry name" value="Nucleotide-diphossugar_trans"/>
</dbReference>
<dbReference type="CDD" id="cd00761">
    <property type="entry name" value="Glyco_tranf_GTA_type"/>
    <property type="match status" value="1"/>
</dbReference>
<name>A0A4Z0C595_9BURK</name>
<accession>A0A4Z0C595</accession>
<dbReference type="InterPro" id="IPR050834">
    <property type="entry name" value="Glycosyltransf_2"/>
</dbReference>
<comment type="caution">
    <text evidence="2">The sequence shown here is derived from an EMBL/GenBank/DDBJ whole genome shotgun (WGS) entry which is preliminary data.</text>
</comment>
<dbReference type="EMBL" id="SMLM01000001">
    <property type="protein sequence ID" value="TFZ05528.1"/>
    <property type="molecule type" value="Genomic_DNA"/>
</dbReference>
<dbReference type="AlphaFoldDB" id="A0A4Z0C595"/>
<dbReference type="OrthoDB" id="433681at2"/>
<dbReference type="Gene3D" id="3.90.550.10">
    <property type="entry name" value="Spore Coat Polysaccharide Biosynthesis Protein SpsA, Chain A"/>
    <property type="match status" value="1"/>
</dbReference>
<dbReference type="Proteomes" id="UP000298180">
    <property type="component" value="Unassembled WGS sequence"/>
</dbReference>
<keyword evidence="3" id="KW-1185">Reference proteome</keyword>
<evidence type="ECO:0000259" key="1">
    <source>
        <dbReference type="Pfam" id="PF00535"/>
    </source>
</evidence>
<dbReference type="SUPFAM" id="SSF53448">
    <property type="entry name" value="Nucleotide-diphospho-sugar transferases"/>
    <property type="match status" value="1"/>
</dbReference>
<dbReference type="Pfam" id="PF00535">
    <property type="entry name" value="Glycos_transf_2"/>
    <property type="match status" value="1"/>
</dbReference>
<dbReference type="PANTHER" id="PTHR43685">
    <property type="entry name" value="GLYCOSYLTRANSFERASE"/>
    <property type="match status" value="1"/>
</dbReference>
<gene>
    <name evidence="2" type="ORF">EZ313_02315</name>
</gene>
<evidence type="ECO:0000313" key="3">
    <source>
        <dbReference type="Proteomes" id="UP000298180"/>
    </source>
</evidence>
<dbReference type="GO" id="GO:0016740">
    <property type="term" value="F:transferase activity"/>
    <property type="evidence" value="ECO:0007669"/>
    <property type="project" value="UniProtKB-KW"/>
</dbReference>
<feature type="domain" description="Glycosyltransferase 2-like" evidence="1">
    <location>
        <begin position="15"/>
        <end position="146"/>
    </location>
</feature>
<keyword evidence="2" id="KW-0808">Transferase</keyword>